<feature type="domain" description="AGC-kinase C-terminal" evidence="8">
    <location>
        <begin position="630"/>
        <end position="690"/>
    </location>
</feature>
<keyword evidence="4" id="KW-0418">Kinase</keyword>
<dbReference type="Gene3D" id="3.30.200.20">
    <property type="entry name" value="Phosphorylase Kinase, domain 1"/>
    <property type="match status" value="1"/>
</dbReference>
<keyword evidence="2" id="KW-0808">Transferase</keyword>
<evidence type="ECO:0000256" key="3">
    <source>
        <dbReference type="ARBA" id="ARBA00022741"/>
    </source>
</evidence>
<gene>
    <name evidence="9" type="ORF">AK812_SmicGene5253</name>
</gene>
<keyword evidence="5" id="KW-0067">ATP-binding</keyword>
<evidence type="ECO:0000256" key="2">
    <source>
        <dbReference type="ARBA" id="ARBA00022679"/>
    </source>
</evidence>
<feature type="region of interest" description="Disordered" evidence="7">
    <location>
        <begin position="1"/>
        <end position="38"/>
    </location>
</feature>
<dbReference type="Gene3D" id="1.10.510.10">
    <property type="entry name" value="Transferase(Phosphotransferase) domain 1"/>
    <property type="match status" value="1"/>
</dbReference>
<feature type="compositionally biased region" description="Basic and acidic residues" evidence="7">
    <location>
        <begin position="704"/>
        <end position="715"/>
    </location>
</feature>
<evidence type="ECO:0000256" key="7">
    <source>
        <dbReference type="SAM" id="MobiDB-lite"/>
    </source>
</evidence>
<evidence type="ECO:0000256" key="4">
    <source>
        <dbReference type="ARBA" id="ARBA00022777"/>
    </source>
</evidence>
<dbReference type="GO" id="GO:0004674">
    <property type="term" value="F:protein serine/threonine kinase activity"/>
    <property type="evidence" value="ECO:0007669"/>
    <property type="project" value="UniProtKB-KW"/>
</dbReference>
<dbReference type="Gene3D" id="2.30.130.30">
    <property type="entry name" value="Hypothetical protein"/>
    <property type="match status" value="1"/>
</dbReference>
<feature type="coiled-coil region" evidence="6">
    <location>
        <begin position="476"/>
        <end position="566"/>
    </location>
</feature>
<evidence type="ECO:0000313" key="10">
    <source>
        <dbReference type="Proteomes" id="UP000186817"/>
    </source>
</evidence>
<feature type="compositionally biased region" description="Low complexity" evidence="7">
    <location>
        <begin position="15"/>
        <end position="34"/>
    </location>
</feature>
<evidence type="ECO:0000256" key="1">
    <source>
        <dbReference type="ARBA" id="ARBA00022527"/>
    </source>
</evidence>
<dbReference type="PROSITE" id="PS51285">
    <property type="entry name" value="AGC_KINASE_CTER"/>
    <property type="match status" value="1"/>
</dbReference>
<keyword evidence="6" id="KW-0175">Coiled coil</keyword>
<keyword evidence="1" id="KW-0723">Serine/threonine-protein kinase</keyword>
<keyword evidence="3" id="KW-0547">Nucleotide-binding</keyword>
<dbReference type="EMBL" id="LSRX01000068">
    <property type="protein sequence ID" value="OLQ10941.1"/>
    <property type="molecule type" value="Genomic_DNA"/>
</dbReference>
<feature type="compositionally biased region" description="Acidic residues" evidence="7">
    <location>
        <begin position="600"/>
        <end position="618"/>
    </location>
</feature>
<evidence type="ECO:0000256" key="5">
    <source>
        <dbReference type="ARBA" id="ARBA00022840"/>
    </source>
</evidence>
<dbReference type="InterPro" id="IPR000961">
    <property type="entry name" value="AGC-kinase_C"/>
</dbReference>
<feature type="region of interest" description="Disordered" evidence="7">
    <location>
        <begin position="211"/>
        <end position="259"/>
    </location>
</feature>
<dbReference type="SMART" id="SM00133">
    <property type="entry name" value="S_TK_X"/>
    <property type="match status" value="1"/>
</dbReference>
<dbReference type="SUPFAM" id="SSF88697">
    <property type="entry name" value="PUA domain-like"/>
    <property type="match status" value="1"/>
</dbReference>
<dbReference type="Proteomes" id="UP000186817">
    <property type="component" value="Unassembled WGS sequence"/>
</dbReference>
<sequence>MGRGTSQRSPALRTSASYPASSSSGGSSSKTAGSEFDSDGLWKDYEGAVETEDVAPGTLSRPSALRTSALHASQHSKKRAWAPQAVEATFAKPAEGDRILVLQERYLCLVLAGSKTLEIRSMRLKPRRFWLGNKGLVYGEASIVGAVEVRSDTEWQWLRPQHHWRCEKRPYKQTFAMRLSNVKRCRQPWRYTQPRGAIGIVRYRAVCDQHTDSGSKSKKTRTSQQATLQNEDERRCAPRPSKRPATNPHVASATEAETAADKRRKELNLWSLKALADFEQKLEDPLVERLNLIPATLRASAGLPCGDVQEADIAAELERHSETVRSLHEEAKRHWLSKAENFTNERHKFCLDAQMARTGILTKLVRNDRLSREVNAERLQELYALEKWEDAEANQMKDALQRIPQNLREGLALSKPKKYRVIKNKDWRKELSTILAVAFASLSAYWVTCLAKTQEKKSRTPHIDVELQKDARKASQEHIQAQLQEHALRKKQAKEDEIQLLRRLQAQDAELAAKEKAKVDAKLQARKANAEQLREQIKLKNDQVPSRVARDQMNEVEKQMNKARLDRILTARQVQKGLDGTVSFAVFFSATARGDKCSEQQEEEQEQEQEEEEEEEEERNITVKGHAFFKGLDWNDLEAGRLKPPFVPEIGESMDHVEFYEESAGEPEPPCEQDFSNWDDVTSYAEEGRLRAIELEKIRQDLVRSHKEEEAKKQLAAENALKMQGVSEEATTQDLPAGSSKKSQPCCSTQ</sequence>
<dbReference type="InterPro" id="IPR015947">
    <property type="entry name" value="PUA-like_sf"/>
</dbReference>
<evidence type="ECO:0000256" key="6">
    <source>
        <dbReference type="SAM" id="Coils"/>
    </source>
</evidence>
<dbReference type="GO" id="GO:0005524">
    <property type="term" value="F:ATP binding"/>
    <property type="evidence" value="ECO:0007669"/>
    <property type="project" value="UniProtKB-KW"/>
</dbReference>
<comment type="caution">
    <text evidence="9">The sequence shown here is derived from an EMBL/GenBank/DDBJ whole genome shotgun (WGS) entry which is preliminary data.</text>
</comment>
<feature type="region of interest" description="Disordered" evidence="7">
    <location>
        <begin position="595"/>
        <end position="620"/>
    </location>
</feature>
<organism evidence="9 10">
    <name type="scientific">Symbiodinium microadriaticum</name>
    <name type="common">Dinoflagellate</name>
    <name type="synonym">Zooxanthella microadriatica</name>
    <dbReference type="NCBI Taxonomy" id="2951"/>
    <lineage>
        <taxon>Eukaryota</taxon>
        <taxon>Sar</taxon>
        <taxon>Alveolata</taxon>
        <taxon>Dinophyceae</taxon>
        <taxon>Suessiales</taxon>
        <taxon>Symbiodiniaceae</taxon>
        <taxon>Symbiodinium</taxon>
    </lineage>
</organism>
<proteinExistence type="predicted"/>
<reference evidence="9 10" key="1">
    <citation type="submission" date="2016-02" db="EMBL/GenBank/DDBJ databases">
        <title>Genome analysis of coral dinoflagellate symbionts highlights evolutionary adaptations to a symbiotic lifestyle.</title>
        <authorList>
            <person name="Aranda M."/>
            <person name="Li Y."/>
            <person name="Liew Y.J."/>
            <person name="Baumgarten S."/>
            <person name="Simakov O."/>
            <person name="Wilson M."/>
            <person name="Piel J."/>
            <person name="Ashoor H."/>
            <person name="Bougouffa S."/>
            <person name="Bajic V.B."/>
            <person name="Ryu T."/>
            <person name="Ravasi T."/>
            <person name="Bayer T."/>
            <person name="Micklem G."/>
            <person name="Kim H."/>
            <person name="Bhak J."/>
            <person name="Lajeunesse T.C."/>
            <person name="Voolstra C.R."/>
        </authorList>
    </citation>
    <scope>NUCLEOTIDE SEQUENCE [LARGE SCALE GENOMIC DNA]</scope>
    <source>
        <strain evidence="9 10">CCMP2467</strain>
    </source>
</reference>
<feature type="compositionally biased region" description="Polar residues" evidence="7">
    <location>
        <begin position="729"/>
        <end position="750"/>
    </location>
</feature>
<dbReference type="OrthoDB" id="63267at2759"/>
<protein>
    <recommendedName>
        <fullName evidence="8">AGC-kinase C-terminal domain-containing protein</fullName>
    </recommendedName>
</protein>
<name>A0A1Q9EU40_SYMMI</name>
<keyword evidence="10" id="KW-1185">Reference proteome</keyword>
<evidence type="ECO:0000259" key="8">
    <source>
        <dbReference type="PROSITE" id="PS51285"/>
    </source>
</evidence>
<dbReference type="AlphaFoldDB" id="A0A1Q9EU40"/>
<feature type="compositionally biased region" description="Polar residues" evidence="7">
    <location>
        <begin position="1"/>
        <end position="14"/>
    </location>
</feature>
<evidence type="ECO:0000313" key="9">
    <source>
        <dbReference type="EMBL" id="OLQ10941.1"/>
    </source>
</evidence>
<feature type="region of interest" description="Disordered" evidence="7">
    <location>
        <begin position="704"/>
        <end position="750"/>
    </location>
</feature>
<accession>A0A1Q9EU40</accession>